<protein>
    <submittedName>
        <fullName evidence="6">Zinc/manganese transport system ATP-binding protein</fullName>
    </submittedName>
</protein>
<sequence>MEHKSPAAAIELSGVSAGYAGAPVLHEVTATIPSAEVTALIGPNGSGKSTLLSVLAGVLAPRSGTMQRTVRGRPAFVVQHTAVPTTLPLTVRETVAMGRWGVRGPWRRLTRADHELVAACMARLDITTLAARRLDTLSGGQRQRTLLAQALAQESQLLLLDEPAAGLDSDAQEVISRCIAEIRAEGVTVVQATHDLDEAARADHCLHLRDGRLIAAGTPDEVLGGRLAVAAVP</sequence>
<dbReference type="PROSITE" id="PS50893">
    <property type="entry name" value="ABC_TRANSPORTER_2"/>
    <property type="match status" value="1"/>
</dbReference>
<gene>
    <name evidence="6" type="ORF">BJ987_002517</name>
</gene>
<feature type="domain" description="ABC transporter" evidence="5">
    <location>
        <begin position="10"/>
        <end position="232"/>
    </location>
</feature>
<dbReference type="SMART" id="SM00382">
    <property type="entry name" value="AAA"/>
    <property type="match status" value="1"/>
</dbReference>
<dbReference type="InterPro" id="IPR047748">
    <property type="entry name" value="AztA-like"/>
</dbReference>
<dbReference type="Proteomes" id="UP001519325">
    <property type="component" value="Unassembled WGS sequence"/>
</dbReference>
<keyword evidence="4" id="KW-1278">Translocase</keyword>
<dbReference type="SUPFAM" id="SSF52540">
    <property type="entry name" value="P-loop containing nucleoside triphosphate hydrolases"/>
    <property type="match status" value="1"/>
</dbReference>
<keyword evidence="1" id="KW-0813">Transport</keyword>
<dbReference type="RefSeq" id="WP_209888558.1">
    <property type="nucleotide sequence ID" value="NZ_JAGGMR010000001.1"/>
</dbReference>
<dbReference type="InterPro" id="IPR003439">
    <property type="entry name" value="ABC_transporter-like_ATP-bd"/>
</dbReference>
<dbReference type="InterPro" id="IPR027417">
    <property type="entry name" value="P-loop_NTPase"/>
</dbReference>
<evidence type="ECO:0000313" key="6">
    <source>
        <dbReference type="EMBL" id="MBP2189616.1"/>
    </source>
</evidence>
<dbReference type="EMBL" id="JAGGMR010000001">
    <property type="protein sequence ID" value="MBP2189616.1"/>
    <property type="molecule type" value="Genomic_DNA"/>
</dbReference>
<evidence type="ECO:0000256" key="2">
    <source>
        <dbReference type="ARBA" id="ARBA00022741"/>
    </source>
</evidence>
<evidence type="ECO:0000256" key="4">
    <source>
        <dbReference type="ARBA" id="ARBA00022967"/>
    </source>
</evidence>
<evidence type="ECO:0000259" key="5">
    <source>
        <dbReference type="PROSITE" id="PS50893"/>
    </source>
</evidence>
<dbReference type="NCBIfam" id="NF040873">
    <property type="entry name" value="AztA"/>
    <property type="match status" value="1"/>
</dbReference>
<reference evidence="6 7" key="1">
    <citation type="submission" date="2021-03" db="EMBL/GenBank/DDBJ databases">
        <title>Sequencing the genomes of 1000 actinobacteria strains.</title>
        <authorList>
            <person name="Klenk H.-P."/>
        </authorList>
    </citation>
    <scope>NUCLEOTIDE SEQUENCE [LARGE SCALE GENOMIC DNA]</scope>
    <source>
        <strain evidence="6 7">DSM 45516</strain>
    </source>
</reference>
<evidence type="ECO:0000256" key="3">
    <source>
        <dbReference type="ARBA" id="ARBA00022840"/>
    </source>
</evidence>
<dbReference type="Pfam" id="PF00005">
    <property type="entry name" value="ABC_tran"/>
    <property type="match status" value="1"/>
</dbReference>
<proteinExistence type="predicted"/>
<dbReference type="InterPro" id="IPR003593">
    <property type="entry name" value="AAA+_ATPase"/>
</dbReference>
<evidence type="ECO:0000313" key="7">
    <source>
        <dbReference type="Proteomes" id="UP001519325"/>
    </source>
</evidence>
<dbReference type="Gene3D" id="3.40.50.300">
    <property type="entry name" value="P-loop containing nucleotide triphosphate hydrolases"/>
    <property type="match status" value="1"/>
</dbReference>
<evidence type="ECO:0000256" key="1">
    <source>
        <dbReference type="ARBA" id="ARBA00022448"/>
    </source>
</evidence>
<organism evidence="6 7">
    <name type="scientific">Nocardia goodfellowii</name>
    <dbReference type="NCBI Taxonomy" id="882446"/>
    <lineage>
        <taxon>Bacteria</taxon>
        <taxon>Bacillati</taxon>
        <taxon>Actinomycetota</taxon>
        <taxon>Actinomycetes</taxon>
        <taxon>Mycobacteriales</taxon>
        <taxon>Nocardiaceae</taxon>
        <taxon>Nocardia</taxon>
    </lineage>
</organism>
<accession>A0ABS4QD48</accession>
<comment type="caution">
    <text evidence="6">The sequence shown here is derived from an EMBL/GenBank/DDBJ whole genome shotgun (WGS) entry which is preliminary data.</text>
</comment>
<name>A0ABS4QD48_9NOCA</name>
<dbReference type="PANTHER" id="PTHR42794">
    <property type="entry name" value="HEMIN IMPORT ATP-BINDING PROTEIN HMUV"/>
    <property type="match status" value="1"/>
</dbReference>
<dbReference type="PANTHER" id="PTHR42794:SF1">
    <property type="entry name" value="HEMIN IMPORT ATP-BINDING PROTEIN HMUV"/>
    <property type="match status" value="1"/>
</dbReference>
<keyword evidence="3 6" id="KW-0067">ATP-binding</keyword>
<keyword evidence="2" id="KW-0547">Nucleotide-binding</keyword>
<dbReference type="GO" id="GO:0005524">
    <property type="term" value="F:ATP binding"/>
    <property type="evidence" value="ECO:0007669"/>
    <property type="project" value="UniProtKB-KW"/>
</dbReference>
<keyword evidence="7" id="KW-1185">Reference proteome</keyword>